<comment type="caution">
    <text evidence="1">The sequence shown here is derived from an EMBL/GenBank/DDBJ whole genome shotgun (WGS) entry which is preliminary data.</text>
</comment>
<dbReference type="EMBL" id="JXTC01000028">
    <property type="protein sequence ID" value="PON97895.1"/>
    <property type="molecule type" value="Genomic_DNA"/>
</dbReference>
<evidence type="ECO:0000313" key="1">
    <source>
        <dbReference type="EMBL" id="PON97895.1"/>
    </source>
</evidence>
<gene>
    <name evidence="1" type="ORF">TorRG33x02_062100</name>
</gene>
<accession>A0A2P5FJC3</accession>
<dbReference type="AlphaFoldDB" id="A0A2P5FJC3"/>
<protein>
    <submittedName>
        <fullName evidence="1">Uncharacterized protein</fullName>
    </submittedName>
</protein>
<name>A0A2P5FJC3_TREOI</name>
<dbReference type="Proteomes" id="UP000237000">
    <property type="component" value="Unassembled WGS sequence"/>
</dbReference>
<keyword evidence="2" id="KW-1185">Reference proteome</keyword>
<dbReference type="InParanoid" id="A0A2P5FJC3"/>
<reference evidence="2" key="1">
    <citation type="submission" date="2016-06" db="EMBL/GenBank/DDBJ databases">
        <title>Parallel loss of symbiosis genes in relatives of nitrogen-fixing non-legume Parasponia.</title>
        <authorList>
            <person name="Van Velzen R."/>
            <person name="Holmer R."/>
            <person name="Bu F."/>
            <person name="Rutten L."/>
            <person name="Van Zeijl A."/>
            <person name="Liu W."/>
            <person name="Santuari L."/>
            <person name="Cao Q."/>
            <person name="Sharma T."/>
            <person name="Shen D."/>
            <person name="Roswanjaya Y."/>
            <person name="Wardhani T."/>
            <person name="Kalhor M.S."/>
            <person name="Jansen J."/>
            <person name="Van den Hoogen J."/>
            <person name="Gungor B."/>
            <person name="Hartog M."/>
            <person name="Hontelez J."/>
            <person name="Verver J."/>
            <person name="Yang W.-C."/>
            <person name="Schijlen E."/>
            <person name="Repin R."/>
            <person name="Schilthuizen M."/>
            <person name="Schranz E."/>
            <person name="Heidstra R."/>
            <person name="Miyata K."/>
            <person name="Fedorova E."/>
            <person name="Kohlen W."/>
            <person name="Bisseling T."/>
            <person name="Smit S."/>
            <person name="Geurts R."/>
        </authorList>
    </citation>
    <scope>NUCLEOTIDE SEQUENCE [LARGE SCALE GENOMIC DNA]</scope>
    <source>
        <strain evidence="2">cv. RG33-2</strain>
    </source>
</reference>
<organism evidence="1 2">
    <name type="scientific">Trema orientale</name>
    <name type="common">Charcoal tree</name>
    <name type="synonym">Celtis orientalis</name>
    <dbReference type="NCBI Taxonomy" id="63057"/>
    <lineage>
        <taxon>Eukaryota</taxon>
        <taxon>Viridiplantae</taxon>
        <taxon>Streptophyta</taxon>
        <taxon>Embryophyta</taxon>
        <taxon>Tracheophyta</taxon>
        <taxon>Spermatophyta</taxon>
        <taxon>Magnoliopsida</taxon>
        <taxon>eudicotyledons</taxon>
        <taxon>Gunneridae</taxon>
        <taxon>Pentapetalae</taxon>
        <taxon>rosids</taxon>
        <taxon>fabids</taxon>
        <taxon>Rosales</taxon>
        <taxon>Cannabaceae</taxon>
        <taxon>Trema</taxon>
    </lineage>
</organism>
<evidence type="ECO:0000313" key="2">
    <source>
        <dbReference type="Proteomes" id="UP000237000"/>
    </source>
</evidence>
<sequence length="24" mass="2583">DTSVDRGDNGELSIISNELLKGYS</sequence>
<feature type="non-terminal residue" evidence="1">
    <location>
        <position position="1"/>
    </location>
</feature>
<proteinExistence type="predicted"/>